<proteinExistence type="predicted"/>
<keyword evidence="3" id="KW-1185">Reference proteome</keyword>
<accession>A0A1H5YFA9</accession>
<dbReference type="EMBL" id="FNVQ01000001">
    <property type="protein sequence ID" value="SEG22799.1"/>
    <property type="molecule type" value="Genomic_DNA"/>
</dbReference>
<gene>
    <name evidence="2" type="ORF">SAMN05444390_1011740</name>
</gene>
<dbReference type="OrthoDB" id="5785328at2"/>
<dbReference type="RefSeq" id="WP_104002618.1">
    <property type="nucleotide sequence ID" value="NZ_FNVQ01000001.1"/>
</dbReference>
<evidence type="ECO:0000256" key="1">
    <source>
        <dbReference type="SAM" id="MobiDB-lite"/>
    </source>
</evidence>
<feature type="region of interest" description="Disordered" evidence="1">
    <location>
        <begin position="1"/>
        <end position="59"/>
    </location>
</feature>
<feature type="compositionally biased region" description="Basic and acidic residues" evidence="1">
    <location>
        <begin position="17"/>
        <end position="34"/>
    </location>
</feature>
<organism evidence="2 3">
    <name type="scientific">Marinobacterium lutimaris</name>
    <dbReference type="NCBI Taxonomy" id="568106"/>
    <lineage>
        <taxon>Bacteria</taxon>
        <taxon>Pseudomonadati</taxon>
        <taxon>Pseudomonadota</taxon>
        <taxon>Gammaproteobacteria</taxon>
        <taxon>Oceanospirillales</taxon>
        <taxon>Oceanospirillaceae</taxon>
        <taxon>Marinobacterium</taxon>
    </lineage>
</organism>
<evidence type="ECO:0000313" key="3">
    <source>
        <dbReference type="Proteomes" id="UP000236745"/>
    </source>
</evidence>
<dbReference type="Proteomes" id="UP000236745">
    <property type="component" value="Unassembled WGS sequence"/>
</dbReference>
<sequence length="59" mass="7420">MTTEKEWHGHERRHTPDRRVQHERREEIRFEPGKKDRRHNRGRRSGDSDLWEKAMREDD</sequence>
<evidence type="ECO:0000313" key="2">
    <source>
        <dbReference type="EMBL" id="SEG22799.1"/>
    </source>
</evidence>
<protein>
    <submittedName>
        <fullName evidence="2">Uncharacterized protein</fullName>
    </submittedName>
</protein>
<feature type="compositionally biased region" description="Basic and acidic residues" evidence="1">
    <location>
        <begin position="44"/>
        <end position="59"/>
    </location>
</feature>
<reference evidence="2 3" key="1">
    <citation type="submission" date="2016-10" db="EMBL/GenBank/DDBJ databases">
        <authorList>
            <person name="de Groot N.N."/>
        </authorList>
    </citation>
    <scope>NUCLEOTIDE SEQUENCE [LARGE SCALE GENOMIC DNA]</scope>
    <source>
        <strain evidence="2 3">DSM 22012</strain>
    </source>
</reference>
<name>A0A1H5YFA9_9GAMM</name>
<dbReference type="AlphaFoldDB" id="A0A1H5YFA9"/>